<evidence type="ECO:0000313" key="3">
    <source>
        <dbReference type="EMBL" id="OQO70416.1"/>
    </source>
</evidence>
<dbReference type="EMBL" id="MJEA01000005">
    <property type="protein sequence ID" value="OQO70416.1"/>
    <property type="molecule type" value="Genomic_DNA"/>
</dbReference>
<organism evidence="3 4">
    <name type="scientific">Enterococcus villorum</name>
    <dbReference type="NCBI Taxonomy" id="112904"/>
    <lineage>
        <taxon>Bacteria</taxon>
        <taxon>Bacillati</taxon>
        <taxon>Bacillota</taxon>
        <taxon>Bacilli</taxon>
        <taxon>Lactobacillales</taxon>
        <taxon>Enterococcaceae</taxon>
        <taxon>Enterococcus</taxon>
    </lineage>
</organism>
<evidence type="ECO:0000313" key="4">
    <source>
        <dbReference type="Proteomes" id="UP000192477"/>
    </source>
</evidence>
<feature type="signal peptide" evidence="2">
    <location>
        <begin position="1"/>
        <end position="31"/>
    </location>
</feature>
<keyword evidence="1" id="KW-1133">Transmembrane helix</keyword>
<sequence>MKGGDNMKKFKGIWVTLVSIVCLLLPTVVHAETQGAITKAERDILTELYTCVTVKGKKYDFDQTDITKAENYLKVHQVTDENALKVANYLREARQLILDNSQNVDVQSIHTLKNLIKALPRPVIEQLKDIVLKIGEILNLRVTFYRDGVSVVDASGTLIYTTEEEVKQTGADYTSSYVAIVAVLMFAGGAYWVARRGE</sequence>
<evidence type="ECO:0000256" key="1">
    <source>
        <dbReference type="SAM" id="Phobius"/>
    </source>
</evidence>
<gene>
    <name evidence="3" type="ORF">BH747_06885</name>
</gene>
<name>A0A1V8YDN6_9ENTE</name>
<proteinExistence type="predicted"/>
<dbReference type="STRING" id="112904.BH747_06885"/>
<accession>A0A1V8YDN6</accession>
<dbReference type="Proteomes" id="UP000192477">
    <property type="component" value="Unassembled WGS sequence"/>
</dbReference>
<reference evidence="3 4" key="1">
    <citation type="journal article" date="2017" name="BMC Microbiol.">
        <title>Comparative genomics of Enterococcus spp. isolated from bovine feces.</title>
        <authorList>
            <person name="Beukers A.G."/>
            <person name="Zaheer R."/>
            <person name="Goji N."/>
            <person name="Amoako K.K."/>
            <person name="Chaves A.V."/>
            <person name="Ward M.P."/>
            <person name="McAllister T.A."/>
        </authorList>
    </citation>
    <scope>NUCLEOTIDE SEQUENCE [LARGE SCALE GENOMIC DNA]</scope>
    <source>
        <strain evidence="3 4">F1129D 143</strain>
    </source>
</reference>
<feature type="transmembrane region" description="Helical" evidence="1">
    <location>
        <begin position="176"/>
        <end position="194"/>
    </location>
</feature>
<keyword evidence="1" id="KW-0812">Transmembrane</keyword>
<comment type="caution">
    <text evidence="3">The sequence shown here is derived from an EMBL/GenBank/DDBJ whole genome shotgun (WGS) entry which is preliminary data.</text>
</comment>
<keyword evidence="1" id="KW-0472">Membrane</keyword>
<feature type="chain" id="PRO_5010697793" evidence="2">
    <location>
        <begin position="32"/>
        <end position="198"/>
    </location>
</feature>
<dbReference type="AlphaFoldDB" id="A0A1V8YDN6"/>
<evidence type="ECO:0000256" key="2">
    <source>
        <dbReference type="SAM" id="SignalP"/>
    </source>
</evidence>
<protein>
    <submittedName>
        <fullName evidence="3">Cell wall protein</fullName>
    </submittedName>
</protein>
<dbReference type="OrthoDB" id="2193705at2"/>
<keyword evidence="2" id="KW-0732">Signal</keyword>